<evidence type="ECO:0000313" key="3">
    <source>
        <dbReference type="Proteomes" id="UP001378960"/>
    </source>
</evidence>
<gene>
    <name evidence="2" type="ORF">DAPK24_016460</name>
</gene>
<organism evidence="2 3">
    <name type="scientific">Pichia kluyveri</name>
    <name type="common">Yeast</name>
    <dbReference type="NCBI Taxonomy" id="36015"/>
    <lineage>
        <taxon>Eukaryota</taxon>
        <taxon>Fungi</taxon>
        <taxon>Dikarya</taxon>
        <taxon>Ascomycota</taxon>
        <taxon>Saccharomycotina</taxon>
        <taxon>Pichiomycetes</taxon>
        <taxon>Pichiales</taxon>
        <taxon>Pichiaceae</taxon>
        <taxon>Pichia</taxon>
    </lineage>
</organism>
<dbReference type="Proteomes" id="UP001378960">
    <property type="component" value="Unassembled WGS sequence"/>
</dbReference>
<comment type="caution">
    <text evidence="2">The sequence shown here is derived from an EMBL/GenBank/DDBJ whole genome shotgun (WGS) entry which is preliminary data.</text>
</comment>
<feature type="transmembrane region" description="Helical" evidence="1">
    <location>
        <begin position="51"/>
        <end position="78"/>
    </location>
</feature>
<dbReference type="AlphaFoldDB" id="A0AAV5R367"/>
<dbReference type="EMBL" id="BTGB01000001">
    <property type="protein sequence ID" value="GMM45071.1"/>
    <property type="molecule type" value="Genomic_DNA"/>
</dbReference>
<keyword evidence="3" id="KW-1185">Reference proteome</keyword>
<keyword evidence="1" id="KW-1133">Transmembrane helix</keyword>
<keyword evidence="1" id="KW-0812">Transmembrane</keyword>
<name>A0AAV5R367_PICKL</name>
<sequence>MTMTGAITIPDLRYEESFTAKLTLLAKNGKRNGNDEITAENDDFVDVPISIIIKSIIIDQIIMPFLQSFALAGVLYYLRPLLRYSTQSGYYFATSIVKSIKQLYKKTFYAGL</sequence>
<accession>A0AAV5R367</accession>
<evidence type="ECO:0000313" key="2">
    <source>
        <dbReference type="EMBL" id="GMM45071.1"/>
    </source>
</evidence>
<keyword evidence="1" id="KW-0472">Membrane</keyword>
<reference evidence="2 3" key="1">
    <citation type="journal article" date="2023" name="Elife">
        <title>Identification of key yeast species and microbe-microbe interactions impacting larval growth of Drosophila in the wild.</title>
        <authorList>
            <person name="Mure A."/>
            <person name="Sugiura Y."/>
            <person name="Maeda R."/>
            <person name="Honda K."/>
            <person name="Sakurai N."/>
            <person name="Takahashi Y."/>
            <person name="Watada M."/>
            <person name="Katoh T."/>
            <person name="Gotoh A."/>
            <person name="Gotoh Y."/>
            <person name="Taniguchi I."/>
            <person name="Nakamura K."/>
            <person name="Hayashi T."/>
            <person name="Katayama T."/>
            <person name="Uemura T."/>
            <person name="Hattori Y."/>
        </authorList>
    </citation>
    <scope>NUCLEOTIDE SEQUENCE [LARGE SCALE GENOMIC DNA]</scope>
    <source>
        <strain evidence="2 3">PK-24</strain>
    </source>
</reference>
<proteinExistence type="predicted"/>
<evidence type="ECO:0000256" key="1">
    <source>
        <dbReference type="SAM" id="Phobius"/>
    </source>
</evidence>
<protein>
    <submittedName>
        <fullName evidence="2">Uncharacterized protein</fullName>
    </submittedName>
</protein>